<dbReference type="InterPro" id="IPR011051">
    <property type="entry name" value="RmlC_Cupin_sf"/>
</dbReference>
<organism evidence="3 4">
    <name type="scientific">Chelativorans salis</name>
    <dbReference type="NCBI Taxonomy" id="2978478"/>
    <lineage>
        <taxon>Bacteria</taxon>
        <taxon>Pseudomonadati</taxon>
        <taxon>Pseudomonadota</taxon>
        <taxon>Alphaproteobacteria</taxon>
        <taxon>Hyphomicrobiales</taxon>
        <taxon>Phyllobacteriaceae</taxon>
        <taxon>Chelativorans</taxon>
    </lineage>
</organism>
<feature type="domain" description="Cupin type-2" evidence="2">
    <location>
        <begin position="176"/>
        <end position="242"/>
    </location>
</feature>
<protein>
    <submittedName>
        <fullName evidence="3">Cupin domain-containing protein</fullName>
    </submittedName>
</protein>
<proteinExistence type="predicted"/>
<dbReference type="PANTHER" id="PTHR35848">
    <property type="entry name" value="OXALATE-BINDING PROTEIN"/>
    <property type="match status" value="1"/>
</dbReference>
<dbReference type="InterPro" id="IPR013096">
    <property type="entry name" value="Cupin_2"/>
</dbReference>
<name>A0ABT2LKP0_9HYPH</name>
<evidence type="ECO:0000313" key="4">
    <source>
        <dbReference type="Proteomes" id="UP001320831"/>
    </source>
</evidence>
<keyword evidence="4" id="KW-1185">Reference proteome</keyword>
<dbReference type="Pfam" id="PF07883">
    <property type="entry name" value="Cupin_2"/>
    <property type="match status" value="2"/>
</dbReference>
<dbReference type="SUPFAM" id="SSF51182">
    <property type="entry name" value="RmlC-like cupins"/>
    <property type="match status" value="1"/>
</dbReference>
<reference evidence="3 4" key="1">
    <citation type="submission" date="2022-09" db="EMBL/GenBank/DDBJ databases">
        <title>Chelativorans salina sp. nov., a novel slightly halophilic bacterium isolated from a saline lake sediment enrichment.</title>
        <authorList>
            <person name="Gao L."/>
            <person name="Fang B.-Z."/>
            <person name="Li W.-J."/>
        </authorList>
    </citation>
    <scope>NUCLEOTIDE SEQUENCE [LARGE SCALE GENOMIC DNA]</scope>
    <source>
        <strain evidence="3 4">EGI FJ00035</strain>
    </source>
</reference>
<gene>
    <name evidence="3" type="ORF">N5A92_06120</name>
</gene>
<dbReference type="InterPro" id="IPR051610">
    <property type="entry name" value="GPI/OXD"/>
</dbReference>
<evidence type="ECO:0000256" key="1">
    <source>
        <dbReference type="ARBA" id="ARBA00022723"/>
    </source>
</evidence>
<dbReference type="Proteomes" id="UP001320831">
    <property type="component" value="Unassembled WGS sequence"/>
</dbReference>
<dbReference type="RefSeq" id="WP_260901096.1">
    <property type="nucleotide sequence ID" value="NZ_JAOCZP010000002.1"/>
</dbReference>
<evidence type="ECO:0000259" key="2">
    <source>
        <dbReference type="Pfam" id="PF07883"/>
    </source>
</evidence>
<dbReference type="EMBL" id="JAOCZP010000002">
    <property type="protein sequence ID" value="MCT7374609.1"/>
    <property type="molecule type" value="Genomic_DNA"/>
</dbReference>
<comment type="caution">
    <text evidence="3">The sequence shown here is derived from an EMBL/GenBank/DDBJ whole genome shotgun (WGS) entry which is preliminary data.</text>
</comment>
<keyword evidence="1" id="KW-0479">Metal-binding</keyword>
<dbReference type="Gene3D" id="2.60.120.10">
    <property type="entry name" value="Jelly Rolls"/>
    <property type="match status" value="2"/>
</dbReference>
<sequence>MIDRSVGATHTGLGLCELDADGHIERHVQSFEEQFYITEGNPTLVLEDRGYPLVPGACGVIPVGTPHAWIGPETGTAKWIDFMTPIPREEGPADVFFLGAIKDVPVEPLDIRDPRTRHFFRMRDDDITLDKLKVGARVDAPTVSASMATALLAYSGIAVKMLVDQRLSAALGTMFMVEYQPGGVAHQHDHPLEEAYVFLDGEVEATADGEKYLLKQGDVLWTGVGCIHSFANRSEGTVRWLETQSPQPPAQHSYRFNRDWEYLENKIREG</sequence>
<accession>A0ABT2LKP0</accession>
<dbReference type="InterPro" id="IPR014710">
    <property type="entry name" value="RmlC-like_jellyroll"/>
</dbReference>
<evidence type="ECO:0000313" key="3">
    <source>
        <dbReference type="EMBL" id="MCT7374609.1"/>
    </source>
</evidence>
<feature type="domain" description="Cupin type-2" evidence="2">
    <location>
        <begin position="15"/>
        <end position="82"/>
    </location>
</feature>